<reference evidence="3" key="1">
    <citation type="submission" date="2020-10" db="EMBL/GenBank/DDBJ databases">
        <title>Sequencing the genomes of 1000 actinobacteria strains.</title>
        <authorList>
            <person name="Klenk H.-P."/>
        </authorList>
    </citation>
    <scope>NUCLEOTIDE SEQUENCE</scope>
    <source>
        <strain evidence="3">DSM 45354</strain>
    </source>
</reference>
<accession>A0A927MYJ6</accession>
<dbReference type="EMBL" id="JADBEM010000001">
    <property type="protein sequence ID" value="MBE1607643.1"/>
    <property type="molecule type" value="Genomic_DNA"/>
</dbReference>
<comment type="caution">
    <text evidence="3">The sequence shown here is derived from an EMBL/GenBank/DDBJ whole genome shotgun (WGS) entry which is preliminary data.</text>
</comment>
<dbReference type="Proteomes" id="UP000638648">
    <property type="component" value="Unassembled WGS sequence"/>
</dbReference>
<evidence type="ECO:0000313" key="4">
    <source>
        <dbReference type="Proteomes" id="UP000638648"/>
    </source>
</evidence>
<proteinExistence type="predicted"/>
<name>A0A927MYJ6_9ACTN</name>
<dbReference type="PROSITE" id="PS51903">
    <property type="entry name" value="CLP_R"/>
    <property type="match status" value="1"/>
</dbReference>
<organism evidence="3 4">
    <name type="scientific">Actinopolymorpha pittospori</name>
    <dbReference type="NCBI Taxonomy" id="648752"/>
    <lineage>
        <taxon>Bacteria</taxon>
        <taxon>Bacillati</taxon>
        <taxon>Actinomycetota</taxon>
        <taxon>Actinomycetes</taxon>
        <taxon>Propionibacteriales</taxon>
        <taxon>Actinopolymorphaceae</taxon>
        <taxon>Actinopolymorpha</taxon>
    </lineage>
</organism>
<dbReference type="InterPro" id="IPR036628">
    <property type="entry name" value="Clp_N_dom_sf"/>
</dbReference>
<dbReference type="AlphaFoldDB" id="A0A927MYJ6"/>
<dbReference type="Gene3D" id="1.10.1780.10">
    <property type="entry name" value="Clp, N-terminal domain"/>
    <property type="match status" value="2"/>
</dbReference>
<feature type="domain" description="Clp R" evidence="2">
    <location>
        <begin position="1"/>
        <end position="70"/>
    </location>
</feature>
<evidence type="ECO:0000256" key="1">
    <source>
        <dbReference type="PROSITE-ProRule" id="PRU01251"/>
    </source>
</evidence>
<dbReference type="SUPFAM" id="SSF81923">
    <property type="entry name" value="Double Clp-N motif"/>
    <property type="match status" value="1"/>
</dbReference>
<keyword evidence="1" id="KW-0677">Repeat</keyword>
<gene>
    <name evidence="3" type="ORF">HEB94_004491</name>
</gene>
<keyword evidence="4" id="KW-1185">Reference proteome</keyword>
<protein>
    <recommendedName>
        <fullName evidence="2">Clp R domain-containing protein</fullName>
    </recommendedName>
</protein>
<evidence type="ECO:0000313" key="3">
    <source>
        <dbReference type="EMBL" id="MBE1607643.1"/>
    </source>
</evidence>
<sequence>MFGGDLAEVGEALGDAYRTARSVGSRWVGSEHLLLALSRRDDDLGGLLRAAGVTPERIEGVLARPGIRPAAIEAERAALAVLGVELDELRRRAEAGLGAGVLDPRPGRPPLLPFGGRRAREWAARRRPPIGPDVQAIYEASLRLALARRETHHRIEHLALSMLTLDQGTAWLLDQVGADRTRLEAAVHRRYPLPVRNVVLRLDRRLGWRSRRRDIIRRFATTSGAPALGPMSLTLGDGLTA</sequence>
<dbReference type="InterPro" id="IPR004176">
    <property type="entry name" value="Clp_R_N"/>
</dbReference>
<evidence type="ECO:0000259" key="2">
    <source>
        <dbReference type="PROSITE" id="PS51903"/>
    </source>
</evidence>
<dbReference type="RefSeq" id="WP_192751559.1">
    <property type="nucleotide sequence ID" value="NZ_BAABJL010000207.1"/>
</dbReference>